<name>A0ACB8XJA6_ARCLA</name>
<accession>A0ACB8XJA6</accession>
<dbReference type="EMBL" id="CM042063">
    <property type="protein sequence ID" value="KAI3667733.1"/>
    <property type="molecule type" value="Genomic_DNA"/>
</dbReference>
<comment type="caution">
    <text evidence="1">The sequence shown here is derived from an EMBL/GenBank/DDBJ whole genome shotgun (WGS) entry which is preliminary data.</text>
</comment>
<proteinExistence type="predicted"/>
<protein>
    <submittedName>
        <fullName evidence="1">Uncharacterized protein</fullName>
    </submittedName>
</protein>
<reference evidence="2" key="1">
    <citation type="journal article" date="2022" name="Mol. Ecol. Resour.">
        <title>The genomes of chicory, endive, great burdock and yacon provide insights into Asteraceae palaeo-polyploidization history and plant inulin production.</title>
        <authorList>
            <person name="Fan W."/>
            <person name="Wang S."/>
            <person name="Wang H."/>
            <person name="Wang A."/>
            <person name="Jiang F."/>
            <person name="Liu H."/>
            <person name="Zhao H."/>
            <person name="Xu D."/>
            <person name="Zhang Y."/>
        </authorList>
    </citation>
    <scope>NUCLEOTIDE SEQUENCE [LARGE SCALE GENOMIC DNA]</scope>
    <source>
        <strain evidence="2">cv. Niubang</strain>
    </source>
</reference>
<dbReference type="Proteomes" id="UP001055879">
    <property type="component" value="Linkage Group LG17"/>
</dbReference>
<keyword evidence="2" id="KW-1185">Reference proteome</keyword>
<evidence type="ECO:0000313" key="1">
    <source>
        <dbReference type="EMBL" id="KAI3667733.1"/>
    </source>
</evidence>
<gene>
    <name evidence="1" type="ORF">L6452_42802</name>
</gene>
<evidence type="ECO:0000313" key="2">
    <source>
        <dbReference type="Proteomes" id="UP001055879"/>
    </source>
</evidence>
<sequence length="124" mass="14318">MRAQSYTYWIGFAMKEGDRDDASHLQPTSKKGKERRWFRQSKRKIRESSKLQARGSPMEIYVGIGGGVMRTPDKDPIRRSNRSHYGELNATTSPAITTLEKLRYGSGDLNRKGVIEDRFPRELR</sequence>
<reference evidence="1 2" key="2">
    <citation type="journal article" date="2022" name="Mol. Ecol. Resour.">
        <title>The genomes of chicory, endive, great burdock and yacon provide insights into Asteraceae paleo-polyploidization history and plant inulin production.</title>
        <authorList>
            <person name="Fan W."/>
            <person name="Wang S."/>
            <person name="Wang H."/>
            <person name="Wang A."/>
            <person name="Jiang F."/>
            <person name="Liu H."/>
            <person name="Zhao H."/>
            <person name="Xu D."/>
            <person name="Zhang Y."/>
        </authorList>
    </citation>
    <scope>NUCLEOTIDE SEQUENCE [LARGE SCALE GENOMIC DNA]</scope>
    <source>
        <strain evidence="2">cv. Niubang</strain>
    </source>
</reference>
<organism evidence="1 2">
    <name type="scientific">Arctium lappa</name>
    <name type="common">Greater burdock</name>
    <name type="synonym">Lappa major</name>
    <dbReference type="NCBI Taxonomy" id="4217"/>
    <lineage>
        <taxon>Eukaryota</taxon>
        <taxon>Viridiplantae</taxon>
        <taxon>Streptophyta</taxon>
        <taxon>Embryophyta</taxon>
        <taxon>Tracheophyta</taxon>
        <taxon>Spermatophyta</taxon>
        <taxon>Magnoliopsida</taxon>
        <taxon>eudicotyledons</taxon>
        <taxon>Gunneridae</taxon>
        <taxon>Pentapetalae</taxon>
        <taxon>asterids</taxon>
        <taxon>campanulids</taxon>
        <taxon>Asterales</taxon>
        <taxon>Asteraceae</taxon>
        <taxon>Carduoideae</taxon>
        <taxon>Cardueae</taxon>
        <taxon>Arctiinae</taxon>
        <taxon>Arctium</taxon>
    </lineage>
</organism>